<evidence type="ECO:0000313" key="4">
    <source>
        <dbReference type="Proteomes" id="UP000234950"/>
    </source>
</evidence>
<organism evidence="3 4">
    <name type="scientific">Neobacillus cucumis</name>
    <dbReference type="NCBI Taxonomy" id="1740721"/>
    <lineage>
        <taxon>Bacteria</taxon>
        <taxon>Bacillati</taxon>
        <taxon>Bacillota</taxon>
        <taxon>Bacilli</taxon>
        <taxon>Bacillales</taxon>
        <taxon>Bacillaceae</taxon>
        <taxon>Neobacillus</taxon>
    </lineage>
</organism>
<name>A0A2N5HH72_9BACI</name>
<dbReference type="OrthoDB" id="8233337at2"/>
<accession>A0A2N5HH72</accession>
<dbReference type="SUPFAM" id="SSF52266">
    <property type="entry name" value="SGNH hydrolase"/>
    <property type="match status" value="1"/>
</dbReference>
<dbReference type="InterPro" id="IPR013830">
    <property type="entry name" value="SGNH_hydro"/>
</dbReference>
<dbReference type="Pfam" id="PF13472">
    <property type="entry name" value="Lipase_GDSL_2"/>
    <property type="match status" value="1"/>
</dbReference>
<protein>
    <submittedName>
        <fullName evidence="3">Acyl-CoA thioesterase</fullName>
    </submittedName>
</protein>
<dbReference type="RefSeq" id="WP_101648055.1">
    <property type="nucleotide sequence ID" value="NZ_PGVE01000042.1"/>
</dbReference>
<evidence type="ECO:0000313" key="3">
    <source>
        <dbReference type="EMBL" id="PLS04878.1"/>
    </source>
</evidence>
<dbReference type="EMBL" id="PGVE01000042">
    <property type="protein sequence ID" value="PLS04878.1"/>
    <property type="molecule type" value="Genomic_DNA"/>
</dbReference>
<feature type="domain" description="SGNH hydrolase-type esterase" evidence="2">
    <location>
        <begin position="230"/>
        <end position="403"/>
    </location>
</feature>
<proteinExistence type="predicted"/>
<dbReference type="CDD" id="cd00229">
    <property type="entry name" value="SGNH_hydrolase"/>
    <property type="match status" value="1"/>
</dbReference>
<feature type="region of interest" description="Disordered" evidence="1">
    <location>
        <begin position="1"/>
        <end position="20"/>
    </location>
</feature>
<dbReference type="PANTHER" id="PTHR34407">
    <property type="entry name" value="EXPRESSED PROTEIN"/>
    <property type="match status" value="1"/>
</dbReference>
<comment type="caution">
    <text evidence="3">The sequence shown here is derived from an EMBL/GenBank/DDBJ whole genome shotgun (WGS) entry which is preliminary data.</text>
</comment>
<dbReference type="Gene3D" id="3.40.50.1110">
    <property type="entry name" value="SGNH hydrolase"/>
    <property type="match status" value="1"/>
</dbReference>
<evidence type="ECO:0000256" key="1">
    <source>
        <dbReference type="SAM" id="MobiDB-lite"/>
    </source>
</evidence>
<reference evidence="3 4" key="1">
    <citation type="submission" date="2017-11" db="EMBL/GenBank/DDBJ databases">
        <title>Comparitive Functional Genomics of Dry Heat Resistant strains isolated from the Viking Spacecraft.</title>
        <authorList>
            <person name="Seuylemezian A."/>
            <person name="Cooper K."/>
            <person name="Vaishampayan P."/>
        </authorList>
    </citation>
    <scope>NUCLEOTIDE SEQUENCE [LARGE SCALE GENOMIC DNA]</scope>
    <source>
        <strain evidence="3 4">V32-6</strain>
    </source>
</reference>
<dbReference type="PANTHER" id="PTHR34407:SF1">
    <property type="entry name" value="SGNH HYDROLASE-TYPE ESTERASE DOMAIN-CONTAINING PROTEIN"/>
    <property type="match status" value="1"/>
</dbReference>
<dbReference type="Proteomes" id="UP000234950">
    <property type="component" value="Unassembled WGS sequence"/>
</dbReference>
<sequence length="581" mass="65095">MTETSSLIQDENRNVELKAPKDPVERRSSFYIMYETVIEATPRNEGKPSEEIYLEGDQLKNLARLAGGVTDEKILNLLENCKGVHELVHSIGIVIKSGNDQIGNVNFELSHYGKGKKYETGTLLRVPCTTDGTEMILKLEDDQWPQDDVVPGKLAFEFDCPGEVASASVRFFLHDAYKVPERSEDPPVAFGSEGYQAMISKSLLSKGNNQRLKAAIEKAERGEDVTIAYIGGSITQGAGAKPIQTNCYAYQSYLKFREMFGKDGGDNVHFVKAGVGGTPSELGMIRYERDVLKNGTVEPDIIIVEFAVNDAGDETNGVCYESLVVKILSSANHPAVILLFSVFVNDWNLQDRLAPVGEHYDLPMVSIKDAVVEQFKLTKEEGNIITKRQFFYDIYHPTNDGHSIMADCLSYLFSETKKSIRDNTDITIDKTPVIGNHFKDVQLLDRIDNQIMARIEKGGFWETDVDLQKVEMDTNSFLTPQFPNNWMHTADSGKESFKMTINSRSLILVFKDSGGSEFGTANIFVDGKHIKTADPHEINWTHCNAVILYQEDVCREHQVEIKMASENEDKRFTILGFGYTL</sequence>
<dbReference type="InterPro" id="IPR036514">
    <property type="entry name" value="SGNH_hydro_sf"/>
</dbReference>
<feature type="compositionally biased region" description="Basic and acidic residues" evidence="1">
    <location>
        <begin position="10"/>
        <end position="20"/>
    </location>
</feature>
<gene>
    <name evidence="3" type="ORF">CVD27_11580</name>
</gene>
<evidence type="ECO:0000259" key="2">
    <source>
        <dbReference type="Pfam" id="PF13472"/>
    </source>
</evidence>
<keyword evidence="4" id="KW-1185">Reference proteome</keyword>
<dbReference type="AlphaFoldDB" id="A0A2N5HH72"/>